<keyword evidence="2" id="KW-0614">Plasmid</keyword>
<reference evidence="2" key="2">
    <citation type="submission" date="2015-07" db="EMBL/GenBank/DDBJ databases">
        <title>Plasmids, circular viruses and viroids from rat gut.</title>
        <authorList>
            <person name="Jorgensen T.J."/>
            <person name="Hansen M.A."/>
            <person name="Xu Z."/>
            <person name="Tabak M.A."/>
            <person name="Sorensen S.J."/>
            <person name="Hansen L.H."/>
        </authorList>
    </citation>
    <scope>NUCLEOTIDE SEQUENCE</scope>
    <source>
        <plasmid evidence="2">pRGFK1355</plasmid>
    </source>
</reference>
<dbReference type="InterPro" id="IPR006442">
    <property type="entry name" value="Antitoxin_Phd/YefM"/>
</dbReference>
<evidence type="ECO:0008006" key="3">
    <source>
        <dbReference type="Google" id="ProtNLM"/>
    </source>
</evidence>
<geneLocation type="plasmid" evidence="2">
    <name>pRGFK1355</name>
</geneLocation>
<proteinExistence type="inferred from homology"/>
<comment type="similarity">
    <text evidence="1">Belongs to the phD/YefM antitoxin family.</text>
</comment>
<accession>A0A0H5Q585</accession>
<protein>
    <recommendedName>
        <fullName evidence="3">Antitoxin</fullName>
    </recommendedName>
</protein>
<name>A0A0H5Q585_9ZZZZ</name>
<reference evidence="2" key="1">
    <citation type="submission" date="2015-06" db="EMBL/GenBank/DDBJ databases">
        <authorList>
            <person name="Joergensen T."/>
        </authorList>
    </citation>
    <scope>NUCLEOTIDE SEQUENCE</scope>
    <source>
        <plasmid evidence="2">pRGFK1355</plasmid>
    </source>
</reference>
<evidence type="ECO:0000256" key="1">
    <source>
        <dbReference type="ARBA" id="ARBA00009981"/>
    </source>
</evidence>
<organism evidence="2">
    <name type="scientific">uncultured prokaryote</name>
    <dbReference type="NCBI Taxonomy" id="198431"/>
    <lineage>
        <taxon>unclassified sequences</taxon>
        <taxon>environmental samples</taxon>
    </lineage>
</organism>
<dbReference type="AlphaFoldDB" id="A0A0H5Q585"/>
<dbReference type="InterPro" id="IPR036165">
    <property type="entry name" value="YefM-like_sf"/>
</dbReference>
<sequence>MQMNIAEAKAKLSELIAAAENGEEVIIARGGQPAVRLVSVHRPTVRIGIGDGMISRVPDFLAPLSEDELRDWE</sequence>
<dbReference type="SUPFAM" id="SSF143120">
    <property type="entry name" value="YefM-like"/>
    <property type="match status" value="1"/>
</dbReference>
<dbReference type="Pfam" id="PF02604">
    <property type="entry name" value="PhdYeFM_antitox"/>
    <property type="match status" value="1"/>
</dbReference>
<dbReference type="Gene3D" id="3.40.1620.10">
    <property type="entry name" value="YefM-like domain"/>
    <property type="match status" value="1"/>
</dbReference>
<dbReference type="NCBIfam" id="TIGR01552">
    <property type="entry name" value="phd_fam"/>
    <property type="match status" value="1"/>
</dbReference>
<dbReference type="EMBL" id="LN853917">
    <property type="protein sequence ID" value="CRY97033.1"/>
    <property type="molecule type" value="Genomic_DNA"/>
</dbReference>
<evidence type="ECO:0000313" key="2">
    <source>
        <dbReference type="EMBL" id="CRY97033.1"/>
    </source>
</evidence>